<dbReference type="EMBL" id="GBRH01170286">
    <property type="protein sequence ID" value="JAE27610.1"/>
    <property type="molecule type" value="Transcribed_RNA"/>
</dbReference>
<dbReference type="AlphaFoldDB" id="A0A0A9GR66"/>
<evidence type="ECO:0000313" key="1">
    <source>
        <dbReference type="EMBL" id="JAE27610.1"/>
    </source>
</evidence>
<reference evidence="1" key="2">
    <citation type="journal article" date="2015" name="Data Brief">
        <title>Shoot transcriptome of the giant reed, Arundo donax.</title>
        <authorList>
            <person name="Barrero R.A."/>
            <person name="Guerrero F.D."/>
            <person name="Moolhuijzen P."/>
            <person name="Goolsby J.A."/>
            <person name="Tidwell J."/>
            <person name="Bellgard S.E."/>
            <person name="Bellgard M.I."/>
        </authorList>
    </citation>
    <scope>NUCLEOTIDE SEQUENCE</scope>
    <source>
        <tissue evidence="1">Shoot tissue taken approximately 20 cm above the soil surface</tissue>
    </source>
</reference>
<sequence>MSSLIDPYPFLHYCRVLGSHYAQVPLGVFVGYAQTISTGVG</sequence>
<protein>
    <submittedName>
        <fullName evidence="1">Uncharacterized protein</fullName>
    </submittedName>
</protein>
<name>A0A0A9GR66_ARUDO</name>
<accession>A0A0A9GR66</accession>
<organism evidence="1">
    <name type="scientific">Arundo donax</name>
    <name type="common">Giant reed</name>
    <name type="synonym">Donax arundinaceus</name>
    <dbReference type="NCBI Taxonomy" id="35708"/>
    <lineage>
        <taxon>Eukaryota</taxon>
        <taxon>Viridiplantae</taxon>
        <taxon>Streptophyta</taxon>
        <taxon>Embryophyta</taxon>
        <taxon>Tracheophyta</taxon>
        <taxon>Spermatophyta</taxon>
        <taxon>Magnoliopsida</taxon>
        <taxon>Liliopsida</taxon>
        <taxon>Poales</taxon>
        <taxon>Poaceae</taxon>
        <taxon>PACMAD clade</taxon>
        <taxon>Arundinoideae</taxon>
        <taxon>Arundineae</taxon>
        <taxon>Arundo</taxon>
    </lineage>
</organism>
<reference evidence="1" key="1">
    <citation type="submission" date="2014-09" db="EMBL/GenBank/DDBJ databases">
        <authorList>
            <person name="Magalhaes I.L.F."/>
            <person name="Oliveira U."/>
            <person name="Santos F.R."/>
            <person name="Vidigal T.H.D.A."/>
            <person name="Brescovit A.D."/>
            <person name="Santos A.J."/>
        </authorList>
    </citation>
    <scope>NUCLEOTIDE SEQUENCE</scope>
    <source>
        <tissue evidence="1">Shoot tissue taken approximately 20 cm above the soil surface</tissue>
    </source>
</reference>
<proteinExistence type="predicted"/>